<comment type="caution">
    <text evidence="1">The sequence shown here is derived from an EMBL/GenBank/DDBJ whole genome shotgun (WGS) entry which is preliminary data.</text>
</comment>
<proteinExistence type="predicted"/>
<dbReference type="OrthoDB" id="159409at2"/>
<evidence type="ECO:0000313" key="1">
    <source>
        <dbReference type="EMBL" id="KPL79342.1"/>
    </source>
</evidence>
<sequence length="156" mass="16642">MIRLNIPGRDSITLRHLVCDVNGTLAVDGILQPGVAERFARLKNLITIHLLTADTHGRQHQIDEQLGLRAVRISPGNEAGQKAEFVRQLGAPSVAAIGQGANDAAMLKLAALGICVLSTEGLAVETLLSADLLMPDIDSALELFEHPARITASLRK</sequence>
<dbReference type="InterPro" id="IPR036412">
    <property type="entry name" value="HAD-like_sf"/>
</dbReference>
<keyword evidence="2" id="KW-1185">Reference proteome</keyword>
<dbReference type="Proteomes" id="UP000050417">
    <property type="component" value="Unassembled WGS sequence"/>
</dbReference>
<dbReference type="STRING" id="1134406.ADN00_03175"/>
<name>A0A0P6XVL5_9CHLR</name>
<evidence type="ECO:0008006" key="3">
    <source>
        <dbReference type="Google" id="ProtNLM"/>
    </source>
</evidence>
<dbReference type="SUPFAM" id="SSF56784">
    <property type="entry name" value="HAD-like"/>
    <property type="match status" value="1"/>
</dbReference>
<reference evidence="1 2" key="1">
    <citation type="submission" date="2015-07" db="EMBL/GenBank/DDBJ databases">
        <title>Genome sequence of Ornatilinea apprima DSM 23815.</title>
        <authorList>
            <person name="Hemp J."/>
            <person name="Ward L.M."/>
            <person name="Pace L.A."/>
            <person name="Fischer W.W."/>
        </authorList>
    </citation>
    <scope>NUCLEOTIDE SEQUENCE [LARGE SCALE GENOMIC DNA]</scope>
    <source>
        <strain evidence="1 2">P3M-1</strain>
    </source>
</reference>
<dbReference type="EMBL" id="LGCL01000014">
    <property type="protein sequence ID" value="KPL79342.1"/>
    <property type="molecule type" value="Genomic_DNA"/>
</dbReference>
<accession>A0A0P6XVL5</accession>
<dbReference type="AlphaFoldDB" id="A0A0P6XVL5"/>
<dbReference type="Gene3D" id="3.40.50.1000">
    <property type="entry name" value="HAD superfamily/HAD-like"/>
    <property type="match status" value="1"/>
</dbReference>
<dbReference type="InterPro" id="IPR023214">
    <property type="entry name" value="HAD_sf"/>
</dbReference>
<dbReference type="RefSeq" id="WP_075061512.1">
    <property type="nucleotide sequence ID" value="NZ_LGCL01000014.1"/>
</dbReference>
<organism evidence="1 2">
    <name type="scientific">Ornatilinea apprima</name>
    <dbReference type="NCBI Taxonomy" id="1134406"/>
    <lineage>
        <taxon>Bacteria</taxon>
        <taxon>Bacillati</taxon>
        <taxon>Chloroflexota</taxon>
        <taxon>Anaerolineae</taxon>
        <taxon>Anaerolineales</taxon>
        <taxon>Anaerolineaceae</taxon>
        <taxon>Ornatilinea</taxon>
    </lineage>
</organism>
<evidence type="ECO:0000313" key="2">
    <source>
        <dbReference type="Proteomes" id="UP000050417"/>
    </source>
</evidence>
<protein>
    <recommendedName>
        <fullName evidence="3">ATPase P</fullName>
    </recommendedName>
</protein>
<gene>
    <name evidence="1" type="ORF">ADN00_03175</name>
</gene>